<keyword evidence="1" id="KW-0175">Coiled coil</keyword>
<evidence type="ECO:0000313" key="5">
    <source>
        <dbReference type="Proteomes" id="UP001302274"/>
    </source>
</evidence>
<comment type="caution">
    <text evidence="4">The sequence shown here is derived from an EMBL/GenBank/DDBJ whole genome shotgun (WGS) entry which is preliminary data.</text>
</comment>
<feature type="compositionally biased region" description="Low complexity" evidence="2">
    <location>
        <begin position="64"/>
        <end position="79"/>
    </location>
</feature>
<feature type="coiled-coil region" evidence="1">
    <location>
        <begin position="200"/>
        <end position="265"/>
    </location>
</feature>
<keyword evidence="3" id="KW-0472">Membrane</keyword>
<dbReference type="InterPro" id="IPR011990">
    <property type="entry name" value="TPR-like_helical_dom_sf"/>
</dbReference>
<reference evidence="4 5" key="1">
    <citation type="submission" date="2023-11" db="EMBL/GenBank/DDBJ databases">
        <title>A Novel Polar Bacteriovorax (B. antarcticus) Isolated from the Biocrust in Antarctica.</title>
        <authorList>
            <person name="Mun W."/>
            <person name="Choi S.Y."/>
            <person name="Mitchell R.J."/>
        </authorList>
    </citation>
    <scope>NUCLEOTIDE SEQUENCE [LARGE SCALE GENOMIC DNA]</scope>
    <source>
        <strain evidence="4 5">PP10</strain>
    </source>
</reference>
<keyword evidence="5" id="KW-1185">Reference proteome</keyword>
<proteinExistence type="predicted"/>
<dbReference type="Proteomes" id="UP001302274">
    <property type="component" value="Unassembled WGS sequence"/>
</dbReference>
<evidence type="ECO:0000256" key="3">
    <source>
        <dbReference type="SAM" id="Phobius"/>
    </source>
</evidence>
<evidence type="ECO:0000256" key="1">
    <source>
        <dbReference type="SAM" id="Coils"/>
    </source>
</evidence>
<dbReference type="EMBL" id="JAYGJQ010000001">
    <property type="protein sequence ID" value="MEA9355389.1"/>
    <property type="molecule type" value="Genomic_DNA"/>
</dbReference>
<name>A0ABU5VQT0_9BACT</name>
<evidence type="ECO:0000256" key="2">
    <source>
        <dbReference type="SAM" id="MobiDB-lite"/>
    </source>
</evidence>
<accession>A0ABU5VQT0</accession>
<sequence length="367" mass="41049">MTSIRNSIQINRRIMIFIGIMLAIILVLLTKFYFSQRSENRALRLKIISMSENKRTPKSWSQLTTRTQTTTSTTPAVAATPAPVATPAAQTPQAPPAAANNEPLANVDTVDLAIKLDAQMKRPRNLDLNTIENNIAIADEIISREPDSYSAYKAKLISLLVKEGKFKQPIDEVEVEGLLENMAQFNISSDKLARRESALIGNTNSEVQTVELQLEELARSRETIESQLSSYDADSPELAQLNAQIQELDSREAQLLGNIDNLQDSLANNTAQLTNEDVVEIPFMRMMAKNDYDGVIDNAQSFIEQFPNSPNGYFYMVRALELQGQKDQARSVIQNAQLPQDVQASLLQRLDNEGSQNPQSYWQKLSF</sequence>
<dbReference type="Gene3D" id="1.25.40.10">
    <property type="entry name" value="Tetratricopeptide repeat domain"/>
    <property type="match status" value="1"/>
</dbReference>
<organism evidence="4 5">
    <name type="scientific">Bacteriovorax antarcticus</name>
    <dbReference type="NCBI Taxonomy" id="3088717"/>
    <lineage>
        <taxon>Bacteria</taxon>
        <taxon>Pseudomonadati</taxon>
        <taxon>Bdellovibrionota</taxon>
        <taxon>Bacteriovoracia</taxon>
        <taxon>Bacteriovoracales</taxon>
        <taxon>Bacteriovoracaceae</taxon>
        <taxon>Bacteriovorax</taxon>
    </lineage>
</organism>
<evidence type="ECO:0000313" key="4">
    <source>
        <dbReference type="EMBL" id="MEA9355389.1"/>
    </source>
</evidence>
<gene>
    <name evidence="4" type="ORF">SHI21_04220</name>
</gene>
<feature type="region of interest" description="Disordered" evidence="2">
    <location>
        <begin position="56"/>
        <end position="79"/>
    </location>
</feature>
<keyword evidence="3" id="KW-1133">Transmembrane helix</keyword>
<protein>
    <submittedName>
        <fullName evidence="4">Uncharacterized protein</fullName>
    </submittedName>
</protein>
<feature type="transmembrane region" description="Helical" evidence="3">
    <location>
        <begin position="14"/>
        <end position="34"/>
    </location>
</feature>
<dbReference type="RefSeq" id="WP_323574898.1">
    <property type="nucleotide sequence ID" value="NZ_JAYGJQ010000001.1"/>
</dbReference>
<keyword evidence="3" id="KW-0812">Transmembrane</keyword>